<organism evidence="3">
    <name type="scientific">uncultured Rubrobacteraceae bacterium</name>
    <dbReference type="NCBI Taxonomy" id="349277"/>
    <lineage>
        <taxon>Bacteria</taxon>
        <taxon>Bacillati</taxon>
        <taxon>Actinomycetota</taxon>
        <taxon>Rubrobacteria</taxon>
        <taxon>Rubrobacterales</taxon>
        <taxon>Rubrobacteraceae</taxon>
        <taxon>environmental samples</taxon>
    </lineage>
</organism>
<dbReference type="GO" id="GO:0046872">
    <property type="term" value="F:metal ion binding"/>
    <property type="evidence" value="ECO:0007669"/>
    <property type="project" value="UniProtKB-KW"/>
</dbReference>
<gene>
    <name evidence="3" type="ORF">AVDCRST_MAG55-2572</name>
</gene>
<dbReference type="InterPro" id="IPR051785">
    <property type="entry name" value="MMCE/EMCE_epimerase"/>
</dbReference>
<feature type="domain" description="VOC" evidence="2">
    <location>
        <begin position="8"/>
        <end position="117"/>
    </location>
</feature>
<dbReference type="SUPFAM" id="SSF54593">
    <property type="entry name" value="Glyoxalase/Bleomycin resistance protein/Dihydroxybiphenyl dioxygenase"/>
    <property type="match status" value="1"/>
</dbReference>
<dbReference type="Pfam" id="PF13669">
    <property type="entry name" value="Glyoxalase_4"/>
    <property type="match status" value="1"/>
</dbReference>
<keyword evidence="1" id="KW-0479">Metal-binding</keyword>
<dbReference type="GO" id="GO:0046491">
    <property type="term" value="P:L-methylmalonyl-CoA metabolic process"/>
    <property type="evidence" value="ECO:0007669"/>
    <property type="project" value="TreeGrafter"/>
</dbReference>
<dbReference type="InterPro" id="IPR029068">
    <property type="entry name" value="Glyas_Bleomycin-R_OHBP_Dase"/>
</dbReference>
<dbReference type="AlphaFoldDB" id="A0A6J4Q0K1"/>
<evidence type="ECO:0000313" key="3">
    <source>
        <dbReference type="EMBL" id="CAA9429794.1"/>
    </source>
</evidence>
<evidence type="ECO:0000256" key="1">
    <source>
        <dbReference type="ARBA" id="ARBA00022723"/>
    </source>
</evidence>
<reference evidence="3" key="1">
    <citation type="submission" date="2020-02" db="EMBL/GenBank/DDBJ databases">
        <authorList>
            <person name="Meier V. D."/>
        </authorList>
    </citation>
    <scope>NUCLEOTIDE SEQUENCE</scope>
    <source>
        <strain evidence="3">AVDCRST_MAG55</strain>
    </source>
</reference>
<dbReference type="PANTHER" id="PTHR43048">
    <property type="entry name" value="METHYLMALONYL-COA EPIMERASE"/>
    <property type="match status" value="1"/>
</dbReference>
<feature type="non-terminal residue" evidence="3">
    <location>
        <position position="117"/>
    </location>
</feature>
<sequence length="117" mass="13409">MQEPVFNETMQLGIVVRDLEATVRRYEDDYGIGPWQFQQIDLGEENDYREHGRPVERSNRVAFATVGGVMWELIEPLDEEGIYARFLAEKGEGVHHVAVATPDFEETVARAEREEGL</sequence>
<proteinExistence type="predicted"/>
<dbReference type="PANTHER" id="PTHR43048:SF3">
    <property type="entry name" value="METHYLMALONYL-COA EPIMERASE, MITOCHONDRIAL"/>
    <property type="match status" value="1"/>
</dbReference>
<name>A0A6J4Q0K1_9ACTN</name>
<dbReference type="Gene3D" id="3.10.180.10">
    <property type="entry name" value="2,3-Dihydroxybiphenyl 1,2-Dioxygenase, domain 1"/>
    <property type="match status" value="1"/>
</dbReference>
<dbReference type="PROSITE" id="PS51819">
    <property type="entry name" value="VOC"/>
    <property type="match status" value="1"/>
</dbReference>
<dbReference type="GO" id="GO:0004493">
    <property type="term" value="F:methylmalonyl-CoA epimerase activity"/>
    <property type="evidence" value="ECO:0007669"/>
    <property type="project" value="TreeGrafter"/>
</dbReference>
<evidence type="ECO:0000259" key="2">
    <source>
        <dbReference type="PROSITE" id="PS51819"/>
    </source>
</evidence>
<accession>A0A6J4Q0K1</accession>
<protein>
    <recommendedName>
        <fullName evidence="2">VOC domain-containing protein</fullName>
    </recommendedName>
</protein>
<dbReference type="InterPro" id="IPR037523">
    <property type="entry name" value="VOC_core"/>
</dbReference>
<dbReference type="EMBL" id="CADCUZ010000124">
    <property type="protein sequence ID" value="CAA9429794.1"/>
    <property type="molecule type" value="Genomic_DNA"/>
</dbReference>